<evidence type="ECO:0000313" key="4">
    <source>
        <dbReference type="Proteomes" id="UP000324748"/>
    </source>
</evidence>
<dbReference type="EMBL" id="VSWC01000092">
    <property type="protein sequence ID" value="KAA1090884.1"/>
    <property type="molecule type" value="Genomic_DNA"/>
</dbReference>
<sequence length="213" mass="22062">MIYPTRLAYLAYTPAESRSVEDQSATSPYQASLSSLSLSLSLYSNLLQPPTMFPVSLKSFSTGLAVVLLSTAVLSQERNLSFPTTTSSPATNPVQTSLPAGNNNNPTNSSTTPTTNGATTTNNNNNSTQATNSNNSTIHSNTTAPVKLTPIPDSTGSAGSVPFPASTGGKPNGRYGPDDQYIASSVVKIIAPTLPTLIIMSSTVAILSYGALL</sequence>
<dbReference type="AlphaFoldDB" id="A0A5B0LNG3"/>
<evidence type="ECO:0000313" key="2">
    <source>
        <dbReference type="EMBL" id="KAA1065483.1"/>
    </source>
</evidence>
<organism evidence="2 5">
    <name type="scientific">Puccinia graminis f. sp. tritici</name>
    <dbReference type="NCBI Taxonomy" id="56615"/>
    <lineage>
        <taxon>Eukaryota</taxon>
        <taxon>Fungi</taxon>
        <taxon>Dikarya</taxon>
        <taxon>Basidiomycota</taxon>
        <taxon>Pucciniomycotina</taxon>
        <taxon>Pucciniomycetes</taxon>
        <taxon>Pucciniales</taxon>
        <taxon>Pucciniaceae</taxon>
        <taxon>Puccinia</taxon>
    </lineage>
</organism>
<dbReference type="Proteomes" id="UP000324748">
    <property type="component" value="Unassembled WGS sequence"/>
</dbReference>
<name>A0A5B0LNG3_PUCGR</name>
<dbReference type="OrthoDB" id="2507326at2759"/>
<gene>
    <name evidence="3" type="ORF">PGT21_016945</name>
    <name evidence="2" type="ORF">PGTUg99_025962</name>
</gene>
<dbReference type="EMBL" id="VDEP01000510">
    <property type="protein sequence ID" value="KAA1065483.1"/>
    <property type="molecule type" value="Genomic_DNA"/>
</dbReference>
<feature type="region of interest" description="Disordered" evidence="1">
    <location>
        <begin position="81"/>
        <end position="176"/>
    </location>
</feature>
<proteinExistence type="predicted"/>
<feature type="compositionally biased region" description="Polar residues" evidence="1">
    <location>
        <begin position="81"/>
        <end position="100"/>
    </location>
</feature>
<feature type="compositionally biased region" description="Low complexity" evidence="1">
    <location>
        <begin position="101"/>
        <end position="143"/>
    </location>
</feature>
<accession>A0A5B0LNG3</accession>
<evidence type="ECO:0000313" key="3">
    <source>
        <dbReference type="EMBL" id="KAA1090884.1"/>
    </source>
</evidence>
<reference evidence="4 5" key="1">
    <citation type="submission" date="2019-05" db="EMBL/GenBank/DDBJ databases">
        <title>Emergence of the Ug99 lineage of the wheat stem rust pathogen through somatic hybridization.</title>
        <authorList>
            <person name="Li F."/>
            <person name="Upadhyaya N.M."/>
            <person name="Sperschneider J."/>
            <person name="Matny O."/>
            <person name="Nguyen-Phuc H."/>
            <person name="Mago R."/>
            <person name="Raley C."/>
            <person name="Miller M.E."/>
            <person name="Silverstein K.A.T."/>
            <person name="Henningsen E."/>
            <person name="Hirsch C.D."/>
            <person name="Visser B."/>
            <person name="Pretorius Z.A."/>
            <person name="Steffenson B.J."/>
            <person name="Schwessinger B."/>
            <person name="Dodds P.N."/>
            <person name="Figueroa M."/>
        </authorList>
    </citation>
    <scope>NUCLEOTIDE SEQUENCE [LARGE SCALE GENOMIC DNA]</scope>
    <source>
        <strain evidence="3">21-0</strain>
        <strain evidence="2 5">Ug99</strain>
    </source>
</reference>
<dbReference type="Proteomes" id="UP000325313">
    <property type="component" value="Unassembled WGS sequence"/>
</dbReference>
<evidence type="ECO:0000313" key="5">
    <source>
        <dbReference type="Proteomes" id="UP000325313"/>
    </source>
</evidence>
<keyword evidence="4" id="KW-1185">Reference proteome</keyword>
<protein>
    <submittedName>
        <fullName evidence="2">Uncharacterized protein</fullName>
    </submittedName>
</protein>
<comment type="caution">
    <text evidence="2">The sequence shown here is derived from an EMBL/GenBank/DDBJ whole genome shotgun (WGS) entry which is preliminary data.</text>
</comment>
<evidence type="ECO:0000256" key="1">
    <source>
        <dbReference type="SAM" id="MobiDB-lite"/>
    </source>
</evidence>